<dbReference type="InterPro" id="IPR006093">
    <property type="entry name" value="Oxy_OxRdtase_FAD_BS"/>
</dbReference>
<evidence type="ECO:0000256" key="5">
    <source>
        <dbReference type="ARBA" id="ARBA00023002"/>
    </source>
</evidence>
<dbReference type="InterPro" id="IPR012951">
    <property type="entry name" value="BBE"/>
</dbReference>
<keyword evidence="3" id="KW-0285">Flavoprotein</keyword>
<protein>
    <recommendedName>
        <fullName evidence="6">FAD-binding PCMH-type domain-containing protein</fullName>
    </recommendedName>
</protein>
<keyword evidence="4" id="KW-0274">FAD</keyword>
<dbReference type="SUPFAM" id="SSF56176">
    <property type="entry name" value="FAD-binding/transporter-associated domain-like"/>
    <property type="match status" value="1"/>
</dbReference>
<dbReference type="PROSITE" id="PS00862">
    <property type="entry name" value="OX2_COVAL_FAD"/>
    <property type="match status" value="1"/>
</dbReference>
<dbReference type="GO" id="GO:0071949">
    <property type="term" value="F:FAD binding"/>
    <property type="evidence" value="ECO:0007669"/>
    <property type="project" value="InterPro"/>
</dbReference>
<evidence type="ECO:0000313" key="8">
    <source>
        <dbReference type="Proteomes" id="UP000249363"/>
    </source>
</evidence>
<dbReference type="InterPro" id="IPR050416">
    <property type="entry name" value="FAD-linked_Oxidoreductase"/>
</dbReference>
<dbReference type="OrthoDB" id="415825at2759"/>
<dbReference type="InterPro" id="IPR016169">
    <property type="entry name" value="FAD-bd_PCMH_sub2"/>
</dbReference>
<dbReference type="InterPro" id="IPR006094">
    <property type="entry name" value="Oxid_FAD_bind_N"/>
</dbReference>
<dbReference type="Pfam" id="PF01565">
    <property type="entry name" value="FAD_binding_4"/>
    <property type="match status" value="1"/>
</dbReference>
<sequence length="379" mass="42472">MVPPTLSIFERWTEFEPPLSIVWRGEDNESLYEEARVNRVFNCQRPKRYPRGIVSAKTESDIVKAVKLAIDQKCSVSVRAGGHSWPVWSIRNDTILLDLGDVSEISFDDDTGVVSASPSTTGQELSDYLHTRGRIFPVGHCPDVGIGGYLLCGGMGWNSNIPSGIDDGLEIAVIGSYPSGFDECCITVALFAVGHDEESVREVLHRADESHPDGAAVRSVCDDTNFNEQFHYKREAYPEEHRYCADNSFLNDNSDVASVLKSAFSTLPTRKSLALYNSMVPTSRRDLPPMALSVQSDHYFALYGIWEDEDDDARNQAWVSEIMKQVGQHSVGAYTGEFDFQTRQSRFWGDEQKKKLKDIRKKWDPTGVFCGYLGLESDQ</sequence>
<dbReference type="RefSeq" id="XP_040732087.1">
    <property type="nucleotide sequence ID" value="XM_040875855.1"/>
</dbReference>
<dbReference type="AlphaFoldDB" id="A0A364KVN9"/>
<evidence type="ECO:0000259" key="6">
    <source>
        <dbReference type="PROSITE" id="PS51387"/>
    </source>
</evidence>
<evidence type="ECO:0000256" key="1">
    <source>
        <dbReference type="ARBA" id="ARBA00001974"/>
    </source>
</evidence>
<comment type="caution">
    <text evidence="7">The sequence shown here is derived from an EMBL/GenBank/DDBJ whole genome shotgun (WGS) entry which is preliminary data.</text>
</comment>
<dbReference type="STRING" id="1196081.A0A364KVN9"/>
<dbReference type="PROSITE" id="PS51387">
    <property type="entry name" value="FAD_PCMH"/>
    <property type="match status" value="1"/>
</dbReference>
<dbReference type="PANTHER" id="PTHR42973:SF39">
    <property type="entry name" value="FAD-BINDING PCMH-TYPE DOMAIN-CONTAINING PROTEIN"/>
    <property type="match status" value="1"/>
</dbReference>
<evidence type="ECO:0000256" key="4">
    <source>
        <dbReference type="ARBA" id="ARBA00022827"/>
    </source>
</evidence>
<dbReference type="Proteomes" id="UP000249363">
    <property type="component" value="Unassembled WGS sequence"/>
</dbReference>
<dbReference type="InterPro" id="IPR036318">
    <property type="entry name" value="FAD-bd_PCMH-like_sf"/>
</dbReference>
<dbReference type="Gene3D" id="3.30.465.10">
    <property type="match status" value="2"/>
</dbReference>
<gene>
    <name evidence="7" type="ORF">BHQ10_003583</name>
</gene>
<keyword evidence="8" id="KW-1185">Reference proteome</keyword>
<name>A0A364KVN9_TALAM</name>
<evidence type="ECO:0000313" key="7">
    <source>
        <dbReference type="EMBL" id="RAO67571.1"/>
    </source>
</evidence>
<feature type="domain" description="FAD-binding PCMH-type" evidence="6">
    <location>
        <begin position="46"/>
        <end position="210"/>
    </location>
</feature>
<accession>A0A364KVN9</accession>
<dbReference type="InterPro" id="IPR016166">
    <property type="entry name" value="FAD-bd_PCMH"/>
</dbReference>
<dbReference type="PANTHER" id="PTHR42973">
    <property type="entry name" value="BINDING OXIDOREDUCTASE, PUTATIVE (AFU_ORTHOLOGUE AFUA_1G17690)-RELATED"/>
    <property type="match status" value="1"/>
</dbReference>
<evidence type="ECO:0000256" key="3">
    <source>
        <dbReference type="ARBA" id="ARBA00022630"/>
    </source>
</evidence>
<comment type="cofactor">
    <cofactor evidence="1">
        <name>FAD</name>
        <dbReference type="ChEBI" id="CHEBI:57692"/>
    </cofactor>
</comment>
<organism evidence="7 8">
    <name type="scientific">Talaromyces amestolkiae</name>
    <dbReference type="NCBI Taxonomy" id="1196081"/>
    <lineage>
        <taxon>Eukaryota</taxon>
        <taxon>Fungi</taxon>
        <taxon>Dikarya</taxon>
        <taxon>Ascomycota</taxon>
        <taxon>Pezizomycotina</taxon>
        <taxon>Eurotiomycetes</taxon>
        <taxon>Eurotiomycetidae</taxon>
        <taxon>Eurotiales</taxon>
        <taxon>Trichocomaceae</taxon>
        <taxon>Talaromyces</taxon>
        <taxon>Talaromyces sect. Talaromyces</taxon>
    </lineage>
</organism>
<dbReference type="Gene3D" id="3.40.462.20">
    <property type="match status" value="1"/>
</dbReference>
<evidence type="ECO:0000256" key="2">
    <source>
        <dbReference type="ARBA" id="ARBA00005466"/>
    </source>
</evidence>
<dbReference type="Pfam" id="PF08031">
    <property type="entry name" value="BBE"/>
    <property type="match status" value="1"/>
</dbReference>
<dbReference type="GO" id="GO:0016491">
    <property type="term" value="F:oxidoreductase activity"/>
    <property type="evidence" value="ECO:0007669"/>
    <property type="project" value="UniProtKB-KW"/>
</dbReference>
<dbReference type="GeneID" id="63792799"/>
<proteinExistence type="inferred from homology"/>
<dbReference type="EMBL" id="MIKG01000005">
    <property type="protein sequence ID" value="RAO67571.1"/>
    <property type="molecule type" value="Genomic_DNA"/>
</dbReference>
<comment type="similarity">
    <text evidence="2">Belongs to the oxygen-dependent FAD-linked oxidoreductase family.</text>
</comment>
<reference evidence="7 8" key="1">
    <citation type="journal article" date="2017" name="Biotechnol. Biofuels">
        <title>Differential beta-glucosidase expression as a function of carbon source availability in Talaromyces amestolkiae: a genomic and proteomic approach.</title>
        <authorList>
            <person name="de Eugenio L.I."/>
            <person name="Mendez-Liter J.A."/>
            <person name="Nieto-Dominguez M."/>
            <person name="Alonso L."/>
            <person name="Gil-Munoz J."/>
            <person name="Barriuso J."/>
            <person name="Prieto A."/>
            <person name="Martinez M.J."/>
        </authorList>
    </citation>
    <scope>NUCLEOTIDE SEQUENCE [LARGE SCALE GENOMIC DNA]</scope>
    <source>
        <strain evidence="7 8">CIB</strain>
    </source>
</reference>
<keyword evidence="5" id="KW-0560">Oxidoreductase</keyword>